<proteinExistence type="inferred from homology"/>
<keyword evidence="6 7" id="KW-0472">Membrane</keyword>
<keyword evidence="3 7" id="KW-0813">Transport</keyword>
<dbReference type="PANTHER" id="PTHR31806">
    <property type="entry name" value="PURINE-CYTOSINE PERMEASE FCY2-RELATED"/>
    <property type="match status" value="1"/>
</dbReference>
<evidence type="ECO:0000313" key="9">
    <source>
        <dbReference type="EMBL" id="CCO94101.1"/>
    </source>
</evidence>
<gene>
    <name evidence="9" type="ORF">BN437_2174</name>
</gene>
<dbReference type="GO" id="GO:0022857">
    <property type="term" value="F:transmembrane transporter activity"/>
    <property type="evidence" value="ECO:0007669"/>
    <property type="project" value="InterPro"/>
</dbReference>
<dbReference type="PIRSF" id="PIRSF002744">
    <property type="entry name" value="Pur-cyt_permease"/>
    <property type="match status" value="1"/>
</dbReference>
<feature type="transmembrane region" description="Helical" evidence="8">
    <location>
        <begin position="359"/>
        <end position="377"/>
    </location>
</feature>
<evidence type="ECO:0000256" key="5">
    <source>
        <dbReference type="ARBA" id="ARBA00022989"/>
    </source>
</evidence>
<reference evidence="9 10" key="1">
    <citation type="submission" date="2012-11" db="EMBL/GenBank/DDBJ databases">
        <authorList>
            <person name="Linke B."/>
        </authorList>
    </citation>
    <scope>NUCLEOTIDE SEQUENCE [LARGE SCALE GENOMIC DNA]</scope>
    <source>
        <strain evidence="10">CFBP 1232</strain>
    </source>
</reference>
<dbReference type="GO" id="GO:0005886">
    <property type="term" value="C:plasma membrane"/>
    <property type="evidence" value="ECO:0007669"/>
    <property type="project" value="TreeGrafter"/>
</dbReference>
<keyword evidence="4 8" id="KW-0812">Transmembrane</keyword>
<reference evidence="9 10" key="2">
    <citation type="submission" date="2013-04" db="EMBL/GenBank/DDBJ databases">
        <title>Comparative genomics of 12 strains of Erwinia amylovora identifies a pan-genome with a large conserved core and provides insights into host specificity.</title>
        <authorList>
            <person name="Mann R.A."/>
            <person name="Smits T.H.M."/>
            <person name="Buehlmann A."/>
            <person name="Blom J."/>
            <person name="Goesmann A."/>
            <person name="Frey J.E."/>
            <person name="Plummer K.M."/>
            <person name="Beer S.V."/>
            <person name="Luck J."/>
            <person name="Duffy B."/>
            <person name="Rodoni B."/>
        </authorList>
    </citation>
    <scope>NUCLEOTIDE SEQUENCE [LARGE SCALE GENOMIC DNA]</scope>
    <source>
        <strain evidence="10">CFBP 1232</strain>
    </source>
</reference>
<dbReference type="InterPro" id="IPR026030">
    <property type="entry name" value="Pur-cyt_permease_Fcy2/21/22"/>
</dbReference>
<evidence type="ECO:0000256" key="1">
    <source>
        <dbReference type="ARBA" id="ARBA00004141"/>
    </source>
</evidence>
<evidence type="ECO:0000256" key="7">
    <source>
        <dbReference type="PIRNR" id="PIRNR002744"/>
    </source>
</evidence>
<dbReference type="PANTHER" id="PTHR31806:SF1">
    <property type="entry name" value="PURINE-CYTOSINE PERMEASE FCY2-RELATED"/>
    <property type="match status" value="1"/>
</dbReference>
<feature type="transmembrane region" description="Helical" evidence="8">
    <location>
        <begin position="131"/>
        <end position="152"/>
    </location>
</feature>
<feature type="transmembrane region" description="Helical" evidence="8">
    <location>
        <begin position="458"/>
        <end position="484"/>
    </location>
</feature>
<organism evidence="9 10">
    <name type="scientific">Erwinia amylovora NBRC 12687 = CFBP 1232</name>
    <dbReference type="NCBI Taxonomy" id="1219359"/>
    <lineage>
        <taxon>Bacteria</taxon>
        <taxon>Pseudomonadati</taxon>
        <taxon>Pseudomonadota</taxon>
        <taxon>Gammaproteobacteria</taxon>
        <taxon>Enterobacterales</taxon>
        <taxon>Erwiniaceae</taxon>
        <taxon>Erwinia</taxon>
    </lineage>
</organism>
<sequence>MRATCYAQNSLVCLRSWLFLHTRSWLCPSVPLRHRLSRSHGDCVKAARLIISLMPSATAGYSASSPCGSAGIYRITAIVTGALAVVPGGDVVWSLAGLLVGQLVGAALMALHAVQGPRLGLPQMITCRSQFGIYGAAIPLVLACIMYVGFSASGTVLAGQALAHLVNVSDRSGMMIFALIIIVVAMPGYRLIHALGRVASVVGVLAFVYLFARLLLENDLSGLWDNRHFSLPMFLLAVSLASSWQIAFCPYVSDYSRYLPRTVSAHSTFLAVFCGSVLGAQASMTLGVMAAALAGSAFSGNEVGYIVGLGSGGMMALVLYFAICFGKITFTTLNAYGSFLSLATIVCGFRQRAAIGEGMRMLFIVLMVLISCGIAILSQPSFLKSFTHFLLFLLIFFVPWSAINLTDYYFVSRGQLNMAALSDPDGCYGRWNAVGMSTYALGVLVQLPFAANEFYRGVLVGWFAGNDISWLIGWVFTALCWLVVSRWRGETVGCSSR</sequence>
<comment type="subcellular location">
    <subcellularLocation>
        <location evidence="1">Membrane</location>
        <topology evidence="1">Multi-pass membrane protein</topology>
    </subcellularLocation>
</comment>
<evidence type="ECO:0000256" key="8">
    <source>
        <dbReference type="SAM" id="Phobius"/>
    </source>
</evidence>
<evidence type="ECO:0000313" key="10">
    <source>
        <dbReference type="Proteomes" id="UP000013111"/>
    </source>
</evidence>
<dbReference type="AlphaFoldDB" id="A0A831A280"/>
<feature type="transmembrane region" description="Helical" evidence="8">
    <location>
        <begin position="431"/>
        <end position="451"/>
    </location>
</feature>
<feature type="transmembrane region" description="Helical" evidence="8">
    <location>
        <begin position="228"/>
        <end position="248"/>
    </location>
</feature>
<feature type="transmembrane region" description="Helical" evidence="8">
    <location>
        <begin position="198"/>
        <end position="216"/>
    </location>
</feature>
<evidence type="ECO:0000256" key="2">
    <source>
        <dbReference type="ARBA" id="ARBA00008974"/>
    </source>
</evidence>
<comment type="caution">
    <text evidence="9">The sequence shown here is derived from an EMBL/GenBank/DDBJ whole genome shotgun (WGS) entry which is preliminary data.</text>
</comment>
<evidence type="ECO:0000256" key="3">
    <source>
        <dbReference type="ARBA" id="ARBA00022448"/>
    </source>
</evidence>
<evidence type="ECO:0000256" key="4">
    <source>
        <dbReference type="ARBA" id="ARBA00022692"/>
    </source>
</evidence>
<comment type="similarity">
    <text evidence="2 7">Belongs to the purine-cytosine permease (2.A.39) family.</text>
</comment>
<evidence type="ECO:0000256" key="6">
    <source>
        <dbReference type="ARBA" id="ARBA00023136"/>
    </source>
</evidence>
<feature type="transmembrane region" description="Helical" evidence="8">
    <location>
        <begin position="269"/>
        <end position="293"/>
    </location>
</feature>
<dbReference type="InterPro" id="IPR001248">
    <property type="entry name" value="Pur-cyt_permease"/>
</dbReference>
<dbReference type="Gene3D" id="1.10.4160.10">
    <property type="entry name" value="Hydantoin permease"/>
    <property type="match status" value="1"/>
</dbReference>
<dbReference type="CDD" id="cd11484">
    <property type="entry name" value="SLC-NCS1sbd_CobB-like"/>
    <property type="match status" value="1"/>
</dbReference>
<dbReference type="EMBL" id="CAPB01000022">
    <property type="protein sequence ID" value="CCO94101.1"/>
    <property type="molecule type" value="Genomic_DNA"/>
</dbReference>
<feature type="transmembrane region" description="Helical" evidence="8">
    <location>
        <begin position="91"/>
        <end position="111"/>
    </location>
</feature>
<keyword evidence="5 8" id="KW-1133">Transmembrane helix</keyword>
<dbReference type="Pfam" id="PF02133">
    <property type="entry name" value="Transp_cyt_pur"/>
    <property type="match status" value="1"/>
</dbReference>
<feature type="transmembrane region" description="Helical" evidence="8">
    <location>
        <begin position="389"/>
        <end position="411"/>
    </location>
</feature>
<feature type="transmembrane region" description="Helical" evidence="8">
    <location>
        <begin position="172"/>
        <end position="191"/>
    </location>
</feature>
<feature type="transmembrane region" description="Helical" evidence="8">
    <location>
        <begin position="305"/>
        <end position="326"/>
    </location>
</feature>
<protein>
    <submittedName>
        <fullName evidence="9">Putativefamily transporter</fullName>
    </submittedName>
</protein>
<name>A0A831A280_ERWAM</name>
<dbReference type="Proteomes" id="UP000013111">
    <property type="component" value="Unassembled WGS sequence"/>
</dbReference>
<accession>A0A831A280</accession>